<comment type="caution">
    <text evidence="2">The sequence shown here is derived from an EMBL/GenBank/DDBJ whole genome shotgun (WGS) entry which is preliminary data.</text>
</comment>
<sequence length="146" mass="15512">MPTEKLGLPLTTLNIAADVPKVVNELANAIDEKAGSSSGLAQLDESKKVPTTQLPDASTSQKGATKLNDTTNSTSTTEAATANAVKKVNDALVTHSADETLHLKAAEREKWNGKQDALPVENRRKITFGTTDPTGGVDGDIYFQYE</sequence>
<feature type="region of interest" description="Disordered" evidence="1">
    <location>
        <begin position="112"/>
        <end position="133"/>
    </location>
</feature>
<evidence type="ECO:0000313" key="2">
    <source>
        <dbReference type="EMBL" id="KIL79604.1"/>
    </source>
</evidence>
<dbReference type="InterPro" id="IPR005068">
    <property type="entry name" value="Phage_lambda_Stf-r2"/>
</dbReference>
<gene>
    <name evidence="2" type="ORF">SD77_2058</name>
</gene>
<dbReference type="EMBL" id="JXLP01000002">
    <property type="protein sequence ID" value="KIL79604.1"/>
    <property type="molecule type" value="Genomic_DNA"/>
</dbReference>
<accession>A0ABR5AXY4</accession>
<keyword evidence="3" id="KW-1185">Reference proteome</keyword>
<dbReference type="RefSeq" id="WP_041113256.1">
    <property type="nucleotide sequence ID" value="NZ_JARTHD010000016.1"/>
</dbReference>
<proteinExistence type="predicted"/>
<organism evidence="2 3">
    <name type="scientific">Bacillus badius</name>
    <dbReference type="NCBI Taxonomy" id="1455"/>
    <lineage>
        <taxon>Bacteria</taxon>
        <taxon>Bacillati</taxon>
        <taxon>Bacillota</taxon>
        <taxon>Bacilli</taxon>
        <taxon>Bacillales</taxon>
        <taxon>Bacillaceae</taxon>
        <taxon>Pseudobacillus</taxon>
    </lineage>
</organism>
<reference evidence="2 3" key="1">
    <citation type="submission" date="2015-01" db="EMBL/GenBank/DDBJ databases">
        <title>Genome Assembly of Bacillus badius MTCC 1458.</title>
        <authorList>
            <person name="Verma A."/>
            <person name="Khatri I."/>
            <person name="Mual P."/>
            <person name="Subramanian S."/>
            <person name="Krishnamurthi S."/>
        </authorList>
    </citation>
    <scope>NUCLEOTIDE SEQUENCE [LARGE SCALE GENOMIC DNA]</scope>
    <source>
        <strain evidence="2 3">MTCC 1458</strain>
    </source>
</reference>
<dbReference type="Pfam" id="PF03406">
    <property type="entry name" value="Phage_fiber_2"/>
    <property type="match status" value="1"/>
</dbReference>
<dbReference type="Proteomes" id="UP000031982">
    <property type="component" value="Unassembled WGS sequence"/>
</dbReference>
<protein>
    <recommendedName>
        <fullName evidence="4">Phage tail fiber protein</fullName>
    </recommendedName>
</protein>
<evidence type="ECO:0008006" key="4">
    <source>
        <dbReference type="Google" id="ProtNLM"/>
    </source>
</evidence>
<evidence type="ECO:0000313" key="3">
    <source>
        <dbReference type="Proteomes" id="UP000031982"/>
    </source>
</evidence>
<feature type="region of interest" description="Disordered" evidence="1">
    <location>
        <begin position="32"/>
        <end position="77"/>
    </location>
</feature>
<name>A0ABR5AXY4_BACBA</name>
<evidence type="ECO:0000256" key="1">
    <source>
        <dbReference type="SAM" id="MobiDB-lite"/>
    </source>
</evidence>
<feature type="compositionally biased region" description="Polar residues" evidence="1">
    <location>
        <begin position="49"/>
        <end position="69"/>
    </location>
</feature>